<dbReference type="eggNOG" id="ENOG502S1JQ">
    <property type="taxonomic scope" value="Eukaryota"/>
</dbReference>
<dbReference type="Gene3D" id="2.60.120.480">
    <property type="entry name" value="Ureidoglycolate hydrolase"/>
    <property type="match status" value="1"/>
</dbReference>
<dbReference type="AlphaFoldDB" id="C5DIM9"/>
<dbReference type="InParanoid" id="C5DIM9"/>
<gene>
    <name evidence="11" type="ordered locus">KLTH0E13772g</name>
</gene>
<comment type="function">
    <text evidence="9">Catalyzes the catabolism of the allantoin degradation intermediate (S)-ureidoglycolate, generating urea and glyoxylate. Involved in the utilization of allantoin as secondary nitrogen source when primary sources are limiting.</text>
</comment>
<evidence type="ECO:0000256" key="7">
    <source>
        <dbReference type="ARBA" id="ARBA00030302"/>
    </source>
</evidence>
<keyword evidence="12" id="KW-1185">Reference proteome</keyword>
<dbReference type="PANTHER" id="PTHR21221:SF1">
    <property type="entry name" value="UREIDOGLYCOLATE LYASE"/>
    <property type="match status" value="1"/>
</dbReference>
<dbReference type="OMA" id="ECYFEPG"/>
<dbReference type="FunCoup" id="C5DIM9">
    <property type="interactions" value="93"/>
</dbReference>
<dbReference type="HOGENOM" id="CLU_070848_0_1_1"/>
<dbReference type="GO" id="GO:0000256">
    <property type="term" value="P:allantoin catabolic process"/>
    <property type="evidence" value="ECO:0007669"/>
    <property type="project" value="InterPro"/>
</dbReference>
<dbReference type="InterPro" id="IPR011051">
    <property type="entry name" value="RmlC_Cupin_sf"/>
</dbReference>
<comment type="subunit">
    <text evidence="2">Homodimer.</text>
</comment>
<dbReference type="InterPro" id="IPR047233">
    <property type="entry name" value="UAH_cupin"/>
</dbReference>
<reference evidence="11 12" key="1">
    <citation type="journal article" date="2009" name="Genome Res.">
        <title>Comparative genomics of protoploid Saccharomycetaceae.</title>
        <authorList>
            <consortium name="The Genolevures Consortium"/>
            <person name="Souciet J.-L."/>
            <person name="Dujon B."/>
            <person name="Gaillardin C."/>
            <person name="Johnston M."/>
            <person name="Baret P.V."/>
            <person name="Cliften P."/>
            <person name="Sherman D.J."/>
            <person name="Weissenbach J."/>
            <person name="Westhof E."/>
            <person name="Wincker P."/>
            <person name="Jubin C."/>
            <person name="Poulain J."/>
            <person name="Barbe V."/>
            <person name="Segurens B."/>
            <person name="Artiguenave F."/>
            <person name="Anthouard V."/>
            <person name="Vacherie B."/>
            <person name="Val M.-E."/>
            <person name="Fulton R.S."/>
            <person name="Minx P."/>
            <person name="Wilson R."/>
            <person name="Durrens P."/>
            <person name="Jean G."/>
            <person name="Marck C."/>
            <person name="Martin T."/>
            <person name="Nikolski M."/>
            <person name="Rolland T."/>
            <person name="Seret M.-L."/>
            <person name="Casaregola S."/>
            <person name="Despons L."/>
            <person name="Fairhead C."/>
            <person name="Fischer G."/>
            <person name="Lafontaine I."/>
            <person name="Leh V."/>
            <person name="Lemaire M."/>
            <person name="de Montigny J."/>
            <person name="Neuveglise C."/>
            <person name="Thierry A."/>
            <person name="Blanc-Lenfle I."/>
            <person name="Bleykasten C."/>
            <person name="Diffels J."/>
            <person name="Fritsch E."/>
            <person name="Frangeul L."/>
            <person name="Goeffon A."/>
            <person name="Jauniaux N."/>
            <person name="Kachouri-Lafond R."/>
            <person name="Payen C."/>
            <person name="Potier S."/>
            <person name="Pribylova L."/>
            <person name="Ozanne C."/>
            <person name="Richard G.-F."/>
            <person name="Sacerdot C."/>
            <person name="Straub M.-L."/>
            <person name="Talla E."/>
        </authorList>
    </citation>
    <scope>NUCLEOTIDE SEQUENCE [LARGE SCALE GENOMIC DNA]</scope>
    <source>
        <strain evidence="12">ATCC 56472 / CBS 6340 / NRRL Y-8284</strain>
    </source>
</reference>
<dbReference type="GO" id="GO:0050385">
    <property type="term" value="F:ureidoglycolate lyase activity"/>
    <property type="evidence" value="ECO:0007669"/>
    <property type="project" value="UniProtKB-EC"/>
</dbReference>
<dbReference type="CDD" id="cd20298">
    <property type="entry name" value="cupin_UAH"/>
    <property type="match status" value="1"/>
</dbReference>
<evidence type="ECO:0000256" key="1">
    <source>
        <dbReference type="ARBA" id="ARBA00004780"/>
    </source>
</evidence>
<dbReference type="FunFam" id="2.60.120.480:FF:000003">
    <property type="entry name" value="Ureidoglycolate hydrolase"/>
    <property type="match status" value="1"/>
</dbReference>
<evidence type="ECO:0000256" key="10">
    <source>
        <dbReference type="ARBA" id="ARBA00061337"/>
    </source>
</evidence>
<dbReference type="InterPro" id="IPR007247">
    <property type="entry name" value="Ureidogly_lyase"/>
</dbReference>
<evidence type="ECO:0000256" key="5">
    <source>
        <dbReference type="ARBA" id="ARBA00022631"/>
    </source>
</evidence>
<proteinExistence type="inferred from homology"/>
<evidence type="ECO:0000256" key="9">
    <source>
        <dbReference type="ARBA" id="ARBA00055977"/>
    </source>
</evidence>
<evidence type="ECO:0000313" key="11">
    <source>
        <dbReference type="EMBL" id="CAR23640.1"/>
    </source>
</evidence>
<dbReference type="PANTHER" id="PTHR21221">
    <property type="entry name" value="UREIDOGLYCOLATE HYDROLASE"/>
    <property type="match status" value="1"/>
</dbReference>
<evidence type="ECO:0000313" key="12">
    <source>
        <dbReference type="Proteomes" id="UP000002036"/>
    </source>
</evidence>
<organism evidence="11 12">
    <name type="scientific">Lachancea thermotolerans (strain ATCC 56472 / CBS 6340 / NRRL Y-8284)</name>
    <name type="common">Yeast</name>
    <name type="synonym">Kluyveromyces thermotolerans</name>
    <dbReference type="NCBI Taxonomy" id="559295"/>
    <lineage>
        <taxon>Eukaryota</taxon>
        <taxon>Fungi</taxon>
        <taxon>Dikarya</taxon>
        <taxon>Ascomycota</taxon>
        <taxon>Saccharomycotina</taxon>
        <taxon>Saccharomycetes</taxon>
        <taxon>Saccharomycetales</taxon>
        <taxon>Saccharomycetaceae</taxon>
        <taxon>Lachancea</taxon>
    </lineage>
</organism>
<dbReference type="EMBL" id="CU928169">
    <property type="protein sequence ID" value="CAR23640.1"/>
    <property type="molecule type" value="Genomic_DNA"/>
</dbReference>
<protein>
    <recommendedName>
        <fullName evidence="4">Ureidoglycolate lyase</fullName>
        <ecNumber evidence="3">4.3.2.3</ecNumber>
    </recommendedName>
    <alternativeName>
        <fullName evidence="7">Ureidoglycolatase</fullName>
    </alternativeName>
</protein>
<dbReference type="KEGG" id="lth:KLTH0E13772g"/>
<accession>C5DIM9</accession>
<dbReference type="GeneID" id="8292246"/>
<sequence>MKIAAQPLTISSFSRFGSIVSPDEAVAGLDERARTANQGTAIKLLKVSTVENGFKEVREANWNLFRCFPAPHLRRRFLCGARSQNGNESNLETVLHSIKVLEKHPFSSQTFLPMGRDREDVSYLVVVALADESGEPDLSTLEAFTCKGTQAVTYGAGVWHSPMIVLGEPEFLDFGVLIHELLDANHPEMDCVEREYKDGDICVVLQA</sequence>
<keyword evidence="6" id="KW-0456">Lyase</keyword>
<keyword evidence="5" id="KW-0659">Purine metabolism</keyword>
<comment type="pathway">
    <text evidence="1">Nitrogen metabolism; (S)-allantoin degradation.</text>
</comment>
<dbReference type="GO" id="GO:0004848">
    <property type="term" value="F:ureidoglycolate hydrolase activity"/>
    <property type="evidence" value="ECO:0007669"/>
    <property type="project" value="InterPro"/>
</dbReference>
<dbReference type="RefSeq" id="XP_002554077.1">
    <property type="nucleotide sequence ID" value="XM_002554031.1"/>
</dbReference>
<dbReference type="OrthoDB" id="10266039at2759"/>
<dbReference type="GO" id="GO:0006144">
    <property type="term" value="P:purine nucleobase metabolic process"/>
    <property type="evidence" value="ECO:0007669"/>
    <property type="project" value="UniProtKB-KW"/>
</dbReference>
<evidence type="ECO:0000256" key="8">
    <source>
        <dbReference type="ARBA" id="ARBA00047684"/>
    </source>
</evidence>
<comment type="similarity">
    <text evidence="10">Belongs to the ureidoglycolate lyase family.</text>
</comment>
<evidence type="ECO:0000256" key="4">
    <source>
        <dbReference type="ARBA" id="ARBA00019751"/>
    </source>
</evidence>
<name>C5DIM9_LACTC</name>
<dbReference type="InterPro" id="IPR024060">
    <property type="entry name" value="Ureidoglycolate_lyase_dom_sf"/>
</dbReference>
<evidence type="ECO:0000256" key="2">
    <source>
        <dbReference type="ARBA" id="ARBA00011738"/>
    </source>
</evidence>
<dbReference type="EC" id="4.3.2.3" evidence="3"/>
<evidence type="ECO:0000256" key="3">
    <source>
        <dbReference type="ARBA" id="ARBA00012341"/>
    </source>
</evidence>
<evidence type="ECO:0000256" key="6">
    <source>
        <dbReference type="ARBA" id="ARBA00023239"/>
    </source>
</evidence>
<comment type="catalytic activity">
    <reaction evidence="8">
        <text>(S)-ureidoglycolate = urea + glyoxylate</text>
        <dbReference type="Rhea" id="RHEA:11304"/>
        <dbReference type="ChEBI" id="CHEBI:16199"/>
        <dbReference type="ChEBI" id="CHEBI:36655"/>
        <dbReference type="ChEBI" id="CHEBI:57296"/>
        <dbReference type="EC" id="4.3.2.3"/>
    </reaction>
</comment>
<dbReference type="STRING" id="559295.C5DIM9"/>
<dbReference type="Proteomes" id="UP000002036">
    <property type="component" value="Chromosome E"/>
</dbReference>
<dbReference type="Pfam" id="PF04115">
    <property type="entry name" value="Ureidogly_lyase"/>
    <property type="match status" value="1"/>
</dbReference>
<dbReference type="SUPFAM" id="SSF51182">
    <property type="entry name" value="RmlC-like cupins"/>
    <property type="match status" value="1"/>
</dbReference>